<evidence type="ECO:0000313" key="3">
    <source>
        <dbReference type="Proteomes" id="UP000471298"/>
    </source>
</evidence>
<feature type="transmembrane region" description="Helical" evidence="1">
    <location>
        <begin position="28"/>
        <end position="51"/>
    </location>
</feature>
<evidence type="ECO:0000256" key="1">
    <source>
        <dbReference type="SAM" id="Phobius"/>
    </source>
</evidence>
<dbReference type="Proteomes" id="UP000471298">
    <property type="component" value="Unassembled WGS sequence"/>
</dbReference>
<dbReference type="AlphaFoldDB" id="A0A6N7EXH1"/>
<keyword evidence="1" id="KW-0812">Transmembrane</keyword>
<keyword evidence="1" id="KW-1133">Transmembrane helix</keyword>
<reference evidence="2 3" key="1">
    <citation type="submission" date="2019-10" db="EMBL/GenBank/DDBJ databases">
        <title>Cardiobacteriales fam. a chemoheterotrophic member of the order Cardiobacteriales, and proposal of Cardiobacteriales fam. nov.</title>
        <authorList>
            <person name="Wang C."/>
        </authorList>
    </citation>
    <scope>NUCLEOTIDE SEQUENCE [LARGE SCALE GENOMIC DNA]</scope>
    <source>
        <strain evidence="2 3">ML27</strain>
    </source>
</reference>
<sequence length="208" mass="23614">MRIDLTTPLTMRASFAFPLQSSVSRRELVLGALWLLVPVIGWILNMGHRIIFIHNMIHSKPAWPAWCDYSSLFIHGCVTFAGMLFYYSPTFLCVAGYLWLEHNIFLIGASVCFIVATIAIPGFMSHYCVYFDKSEIFDPRKAMAHVIQSGTEYWYAWLIVLLALVCSFVGLLAFGVGFLFTSVWFWQVAGFSFATVMSQRHALTKVSQ</sequence>
<protein>
    <submittedName>
        <fullName evidence="2">DUF4013 domain-containing protein</fullName>
    </submittedName>
</protein>
<comment type="caution">
    <text evidence="2">The sequence shown here is derived from an EMBL/GenBank/DDBJ whole genome shotgun (WGS) entry which is preliminary data.</text>
</comment>
<feature type="transmembrane region" description="Helical" evidence="1">
    <location>
        <begin position="104"/>
        <end position="132"/>
    </location>
</feature>
<feature type="transmembrane region" description="Helical" evidence="1">
    <location>
        <begin position="153"/>
        <end position="178"/>
    </location>
</feature>
<keyword evidence="1" id="KW-0472">Membrane</keyword>
<evidence type="ECO:0000313" key="2">
    <source>
        <dbReference type="EMBL" id="MPV85168.1"/>
    </source>
</evidence>
<keyword evidence="3" id="KW-1185">Reference proteome</keyword>
<proteinExistence type="predicted"/>
<dbReference type="RefSeq" id="WP_152808159.1">
    <property type="nucleotide sequence ID" value="NZ_WHNW01000001.1"/>
</dbReference>
<feature type="transmembrane region" description="Helical" evidence="1">
    <location>
        <begin position="72"/>
        <end position="98"/>
    </location>
</feature>
<dbReference type="EMBL" id="WHNW01000001">
    <property type="protein sequence ID" value="MPV85168.1"/>
    <property type="molecule type" value="Genomic_DNA"/>
</dbReference>
<dbReference type="InParanoid" id="A0A6N7EXH1"/>
<accession>A0A6N7EXH1</accession>
<gene>
    <name evidence="2" type="ORF">GCU85_00275</name>
</gene>
<organism evidence="2 3">
    <name type="scientific">Ostreibacterium oceani</name>
    <dbReference type="NCBI Taxonomy" id="2654998"/>
    <lineage>
        <taxon>Bacteria</taxon>
        <taxon>Pseudomonadati</taxon>
        <taxon>Pseudomonadota</taxon>
        <taxon>Gammaproteobacteria</taxon>
        <taxon>Cardiobacteriales</taxon>
        <taxon>Ostreibacteriaceae</taxon>
        <taxon>Ostreibacterium</taxon>
    </lineage>
</organism>
<name>A0A6N7EXH1_9GAMM</name>